<sequence length="456" mass="52564">MSRRFLSLIQTIRSGISAQQFTNQVVSAKCLYYGISPFHTCSNLLQKENTKKQGEEHAKDEQRENHDDSSDNKDQQRQEQDQDKDTQFGNESESKGSKTGFNFSLVPVDDFSRVENKTKIAFHDAIDIYKRRTPPTGTEHIAFIYAALKHMKEFGVHKDLQTYKALIDVLPKGKYVPRSMFQSEYYFHPREQQCIVDLLEQMEDNAVIPDWEMETMLVNIFGRRGYPVRRYWRMMYWMPKFKNLSPWPLPSPVPEDTLELAKLAIKRIMTVDHQSEITVFQTKDVENSIDDTWIVSGQSPVQRKLLENHPVNKPIYVEGGFRIYLREMPMLYFILRAEPDRNRKIPVRDDYKADNVSQLNFPYIATAGASADDDIVNKPTVHEQEDGTFFAVCATGTSSKDSLLSWIRCLEKHGNPKLGKVSVLFTFKSPIGATVSIEDENEGQKSVDQEKPPIES</sequence>
<accession>A0A9P0A6W4</accession>
<evidence type="ECO:0000256" key="3">
    <source>
        <dbReference type="ARBA" id="ARBA00004496"/>
    </source>
</evidence>
<reference evidence="14" key="1">
    <citation type="submission" date="2021-12" db="EMBL/GenBank/DDBJ databases">
        <authorList>
            <person name="King R."/>
        </authorList>
    </citation>
    <scope>NUCLEOTIDE SEQUENCE</scope>
</reference>
<dbReference type="SMART" id="SM01284">
    <property type="entry name" value="ECSIT_Cterm"/>
    <property type="match status" value="1"/>
</dbReference>
<dbReference type="GO" id="GO:0005739">
    <property type="term" value="C:mitochondrion"/>
    <property type="evidence" value="ECO:0007669"/>
    <property type="project" value="UniProtKB-SubCell"/>
</dbReference>
<feature type="region of interest" description="Disordered" evidence="12">
    <location>
        <begin position="49"/>
        <end position="99"/>
    </location>
</feature>
<gene>
    <name evidence="14" type="ORF">BEMITA_LOCUS3926</name>
</gene>
<keyword evidence="15" id="KW-1185">Reference proteome</keyword>
<comment type="subcellular location">
    <subcellularLocation>
        <location evidence="3">Cytoplasm</location>
    </subcellularLocation>
    <subcellularLocation>
        <location evidence="2">Mitochondrion</location>
    </subcellularLocation>
    <subcellularLocation>
        <location evidence="1">Nucleus</location>
    </subcellularLocation>
</comment>
<evidence type="ECO:0000256" key="2">
    <source>
        <dbReference type="ARBA" id="ARBA00004173"/>
    </source>
</evidence>
<dbReference type="PANTHER" id="PTHR13113">
    <property type="entry name" value="ECSIT EVOLUTIONARILY CONSERVED SIGNALING INTERMEDIATE IN TOLL PATHWAYS"/>
    <property type="match status" value="1"/>
</dbReference>
<dbReference type="InterPro" id="IPR010418">
    <property type="entry name" value="ECSIT"/>
</dbReference>
<evidence type="ECO:0000313" key="14">
    <source>
        <dbReference type="EMBL" id="CAH0384621.1"/>
    </source>
</evidence>
<keyword evidence="11" id="KW-0539">Nucleus</keyword>
<evidence type="ECO:0000256" key="12">
    <source>
        <dbReference type="SAM" id="MobiDB-lite"/>
    </source>
</evidence>
<dbReference type="AlphaFoldDB" id="A0A9P0A6W4"/>
<evidence type="ECO:0000259" key="13">
    <source>
        <dbReference type="SMART" id="SM01284"/>
    </source>
</evidence>
<dbReference type="InterPro" id="IPR029342">
    <property type="entry name" value="ECIST_C"/>
</dbReference>
<organism evidence="14 15">
    <name type="scientific">Bemisia tabaci</name>
    <name type="common">Sweetpotato whitefly</name>
    <name type="synonym">Aleurodes tabaci</name>
    <dbReference type="NCBI Taxonomy" id="7038"/>
    <lineage>
        <taxon>Eukaryota</taxon>
        <taxon>Metazoa</taxon>
        <taxon>Ecdysozoa</taxon>
        <taxon>Arthropoda</taxon>
        <taxon>Hexapoda</taxon>
        <taxon>Insecta</taxon>
        <taxon>Pterygota</taxon>
        <taxon>Neoptera</taxon>
        <taxon>Paraneoptera</taxon>
        <taxon>Hemiptera</taxon>
        <taxon>Sternorrhyncha</taxon>
        <taxon>Aleyrodoidea</taxon>
        <taxon>Aleyrodidae</taxon>
        <taxon>Aleyrodinae</taxon>
        <taxon>Bemisia</taxon>
    </lineage>
</organism>
<feature type="compositionally biased region" description="Basic and acidic residues" evidence="12">
    <location>
        <begin position="49"/>
        <end position="96"/>
    </location>
</feature>
<dbReference type="GO" id="GO:0045087">
    <property type="term" value="P:innate immune response"/>
    <property type="evidence" value="ECO:0007669"/>
    <property type="project" value="UniProtKB-KW"/>
</dbReference>
<protein>
    <recommendedName>
        <fullName evidence="5">Evolutionarily conserved signaling intermediate in Toll pathway, mitochondrial</fullName>
    </recommendedName>
</protein>
<evidence type="ECO:0000256" key="7">
    <source>
        <dbReference type="ARBA" id="ARBA00022588"/>
    </source>
</evidence>
<dbReference type="KEGG" id="btab:109032442"/>
<dbReference type="PANTHER" id="PTHR13113:SF1">
    <property type="entry name" value="EVOLUTIONARILY CONSERVED SIGNALING INTERMEDIATE IN TOLL PATHWAY, MITOCHONDRIAL"/>
    <property type="match status" value="1"/>
</dbReference>
<evidence type="ECO:0000256" key="6">
    <source>
        <dbReference type="ARBA" id="ARBA00022490"/>
    </source>
</evidence>
<evidence type="ECO:0000256" key="8">
    <source>
        <dbReference type="ARBA" id="ARBA00022859"/>
    </source>
</evidence>
<dbReference type="GO" id="GO:0007178">
    <property type="term" value="P:cell surface receptor protein serine/threonine kinase signaling pathway"/>
    <property type="evidence" value="ECO:0007669"/>
    <property type="project" value="TreeGrafter"/>
</dbReference>
<name>A0A9P0A6W4_BEMTA</name>
<dbReference type="InterPro" id="IPR046448">
    <property type="entry name" value="ECSIT_N"/>
</dbReference>
<feature type="domain" description="ECSIT C-terminal" evidence="13">
    <location>
        <begin position="299"/>
        <end position="428"/>
    </location>
</feature>
<dbReference type="Pfam" id="PF14784">
    <property type="entry name" value="ECSIT_C"/>
    <property type="match status" value="1"/>
</dbReference>
<evidence type="ECO:0000256" key="9">
    <source>
        <dbReference type="ARBA" id="ARBA00022946"/>
    </source>
</evidence>
<comment type="similarity">
    <text evidence="4">Belongs to the ECSIT family.</text>
</comment>
<evidence type="ECO:0000256" key="10">
    <source>
        <dbReference type="ARBA" id="ARBA00023128"/>
    </source>
</evidence>
<dbReference type="Pfam" id="PF06239">
    <property type="entry name" value="ECSIT_N"/>
    <property type="match status" value="1"/>
</dbReference>
<evidence type="ECO:0000256" key="1">
    <source>
        <dbReference type="ARBA" id="ARBA00004123"/>
    </source>
</evidence>
<evidence type="ECO:0000256" key="4">
    <source>
        <dbReference type="ARBA" id="ARBA00007674"/>
    </source>
</evidence>
<keyword evidence="7" id="KW-0399">Innate immunity</keyword>
<keyword evidence="10" id="KW-0496">Mitochondrion</keyword>
<evidence type="ECO:0000313" key="15">
    <source>
        <dbReference type="Proteomes" id="UP001152759"/>
    </source>
</evidence>
<dbReference type="GO" id="GO:0005634">
    <property type="term" value="C:nucleus"/>
    <property type="evidence" value="ECO:0007669"/>
    <property type="project" value="UniProtKB-SubCell"/>
</dbReference>
<keyword evidence="9" id="KW-0809">Transit peptide</keyword>
<dbReference type="EMBL" id="OU963863">
    <property type="protein sequence ID" value="CAH0384621.1"/>
    <property type="molecule type" value="Genomic_DNA"/>
</dbReference>
<keyword evidence="8" id="KW-0391">Immunity</keyword>
<evidence type="ECO:0000256" key="11">
    <source>
        <dbReference type="ARBA" id="ARBA00023242"/>
    </source>
</evidence>
<evidence type="ECO:0000256" key="5">
    <source>
        <dbReference type="ARBA" id="ARBA00019998"/>
    </source>
</evidence>
<keyword evidence="6" id="KW-0963">Cytoplasm</keyword>
<proteinExistence type="inferred from homology"/>
<dbReference type="Proteomes" id="UP001152759">
    <property type="component" value="Chromosome 2"/>
</dbReference>